<dbReference type="AlphaFoldDB" id="A0AAE0XX99"/>
<keyword evidence="2" id="KW-1185">Reference proteome</keyword>
<organism evidence="1 2">
    <name type="scientific">Elysia crispata</name>
    <name type="common">lettuce slug</name>
    <dbReference type="NCBI Taxonomy" id="231223"/>
    <lineage>
        <taxon>Eukaryota</taxon>
        <taxon>Metazoa</taxon>
        <taxon>Spiralia</taxon>
        <taxon>Lophotrochozoa</taxon>
        <taxon>Mollusca</taxon>
        <taxon>Gastropoda</taxon>
        <taxon>Heterobranchia</taxon>
        <taxon>Euthyneura</taxon>
        <taxon>Panpulmonata</taxon>
        <taxon>Sacoglossa</taxon>
        <taxon>Placobranchoidea</taxon>
        <taxon>Plakobranchidae</taxon>
        <taxon>Elysia</taxon>
    </lineage>
</organism>
<name>A0AAE0XX99_9GAST</name>
<sequence length="88" mass="9779">MTAPRVNARLWRRVSPLVTGSHNDFSLGLPNKIEELPDKRGGNLNGKTTRIVKRVMGIEDKKGAVGRELWALVRVSEMGRWADGVPES</sequence>
<dbReference type="EMBL" id="JAWDGP010007362">
    <property type="protein sequence ID" value="KAK3723392.1"/>
    <property type="molecule type" value="Genomic_DNA"/>
</dbReference>
<evidence type="ECO:0000313" key="1">
    <source>
        <dbReference type="EMBL" id="KAK3723392.1"/>
    </source>
</evidence>
<dbReference type="Proteomes" id="UP001283361">
    <property type="component" value="Unassembled WGS sequence"/>
</dbReference>
<accession>A0AAE0XX99</accession>
<evidence type="ECO:0000313" key="2">
    <source>
        <dbReference type="Proteomes" id="UP001283361"/>
    </source>
</evidence>
<protein>
    <submittedName>
        <fullName evidence="1">Uncharacterized protein</fullName>
    </submittedName>
</protein>
<proteinExistence type="predicted"/>
<reference evidence="1" key="1">
    <citation type="journal article" date="2023" name="G3 (Bethesda)">
        <title>A reference genome for the long-term kleptoplast-retaining sea slug Elysia crispata morphotype clarki.</title>
        <authorList>
            <person name="Eastman K.E."/>
            <person name="Pendleton A.L."/>
            <person name="Shaikh M.A."/>
            <person name="Suttiyut T."/>
            <person name="Ogas R."/>
            <person name="Tomko P."/>
            <person name="Gavelis G."/>
            <person name="Widhalm J.R."/>
            <person name="Wisecaver J.H."/>
        </authorList>
    </citation>
    <scope>NUCLEOTIDE SEQUENCE</scope>
    <source>
        <strain evidence="1">ECLA1</strain>
    </source>
</reference>
<comment type="caution">
    <text evidence="1">The sequence shown here is derived from an EMBL/GenBank/DDBJ whole genome shotgun (WGS) entry which is preliminary data.</text>
</comment>
<gene>
    <name evidence="1" type="ORF">RRG08_044297</name>
</gene>